<organism evidence="1 2">
    <name type="scientific">Panagrolaimus sp. JU765</name>
    <dbReference type="NCBI Taxonomy" id="591449"/>
    <lineage>
        <taxon>Eukaryota</taxon>
        <taxon>Metazoa</taxon>
        <taxon>Ecdysozoa</taxon>
        <taxon>Nematoda</taxon>
        <taxon>Chromadorea</taxon>
        <taxon>Rhabditida</taxon>
        <taxon>Tylenchina</taxon>
        <taxon>Panagrolaimomorpha</taxon>
        <taxon>Panagrolaimoidea</taxon>
        <taxon>Panagrolaimidae</taxon>
        <taxon>Panagrolaimus</taxon>
    </lineage>
</organism>
<sequence length="269" mass="30183">MDGPIPRLRFSAVGFNAPSTSVSQEILQAASVPFFNRPGSRFKAPYVKEPEDESMDGPGRRLRKNVANVRKHIDYSSNALNAVEKDKFLDWFDARPYQQPHVLHACTVLPVKDMIDTPADCICTRFARAATNKVKCPVYTLCWNPDGRRLITGASSGEFTLWNGSAFNFETILQAHDVAIRAIRWSPDAQFMVSADHNGFVKYWQPNMNNVNMFQAHKDDPVRAVTFSPTSLKIATASDDGTARIFDFENCQEDRCLRGHGSDRFTATS</sequence>
<reference evidence="2" key="1">
    <citation type="submission" date="2022-11" db="UniProtKB">
        <authorList>
            <consortium name="WormBaseParasite"/>
        </authorList>
    </citation>
    <scope>IDENTIFICATION</scope>
</reference>
<evidence type="ECO:0000313" key="1">
    <source>
        <dbReference type="Proteomes" id="UP000887576"/>
    </source>
</evidence>
<name>A0AC34R1J3_9BILA</name>
<accession>A0AC34R1J3</accession>
<dbReference type="WBParaSite" id="JU765_v2.g2493.t1">
    <property type="protein sequence ID" value="JU765_v2.g2493.t1"/>
    <property type="gene ID" value="JU765_v2.g2493"/>
</dbReference>
<evidence type="ECO:0000313" key="2">
    <source>
        <dbReference type="WBParaSite" id="JU765_v2.g2493.t1"/>
    </source>
</evidence>
<protein>
    <submittedName>
        <fullName evidence="2">Uncharacterized protein</fullName>
    </submittedName>
</protein>
<dbReference type="Proteomes" id="UP000887576">
    <property type="component" value="Unplaced"/>
</dbReference>
<proteinExistence type="predicted"/>